<dbReference type="KEGG" id="eff:skT53_08380"/>
<name>A0A7I8D6T6_9BACL</name>
<dbReference type="EMBL" id="AP023366">
    <property type="protein sequence ID" value="BCJ85853.1"/>
    <property type="molecule type" value="Genomic_DNA"/>
</dbReference>
<sequence>MSGVAPCKIGAYFAYTLYVNFGPRNAHFWTVKTTQPDQERTGNLSLNQSIGDLKPAPTADRNNSLFDYYTWKDETKIATNLNSDKKIRIIVYESSLFQLQREFKLGISKKKSFILTETIFTRELNKGLISLAILIKS</sequence>
<dbReference type="AlphaFoldDB" id="A0A7I8D6T6"/>
<organism evidence="1 2">
    <name type="scientific">Effusibacillus dendaii</name>
    <dbReference type="NCBI Taxonomy" id="2743772"/>
    <lineage>
        <taxon>Bacteria</taxon>
        <taxon>Bacillati</taxon>
        <taxon>Bacillota</taxon>
        <taxon>Bacilli</taxon>
        <taxon>Bacillales</taxon>
        <taxon>Alicyclobacillaceae</taxon>
        <taxon>Effusibacillus</taxon>
    </lineage>
</organism>
<evidence type="ECO:0000313" key="1">
    <source>
        <dbReference type="EMBL" id="BCJ85853.1"/>
    </source>
</evidence>
<gene>
    <name evidence="1" type="ORF">skT53_08380</name>
</gene>
<keyword evidence="2" id="KW-1185">Reference proteome</keyword>
<accession>A0A7I8D6T6</accession>
<dbReference type="Proteomes" id="UP000593802">
    <property type="component" value="Chromosome"/>
</dbReference>
<reference evidence="1 2" key="1">
    <citation type="submission" date="2020-08" db="EMBL/GenBank/DDBJ databases">
        <title>Complete Genome Sequence of Effusibacillus dendaii Strain skT53, Isolated from Farmland soil.</title>
        <authorList>
            <person name="Konishi T."/>
            <person name="Kawasaki H."/>
        </authorList>
    </citation>
    <scope>NUCLEOTIDE SEQUENCE [LARGE SCALE GENOMIC DNA]</scope>
    <source>
        <strain evidence="2">skT53</strain>
    </source>
</reference>
<evidence type="ECO:0000313" key="2">
    <source>
        <dbReference type="Proteomes" id="UP000593802"/>
    </source>
</evidence>
<protein>
    <submittedName>
        <fullName evidence="1">Uncharacterized protein</fullName>
    </submittedName>
</protein>
<proteinExistence type="predicted"/>